<comment type="caution">
    <text evidence="4">The sequence shown here is derived from an EMBL/GenBank/DDBJ whole genome shotgun (WGS) entry which is preliminary data.</text>
</comment>
<accession>A0AAW1RK48</accession>
<evidence type="ECO:0000256" key="2">
    <source>
        <dbReference type="SAM" id="MobiDB-lite"/>
    </source>
</evidence>
<dbReference type="CDD" id="cd14688">
    <property type="entry name" value="bZIP_YAP"/>
    <property type="match status" value="1"/>
</dbReference>
<dbReference type="InterPro" id="IPR046347">
    <property type="entry name" value="bZIP_sf"/>
</dbReference>
<protein>
    <recommendedName>
        <fullName evidence="3">BZIP domain-containing protein</fullName>
    </recommendedName>
</protein>
<dbReference type="GO" id="GO:0003700">
    <property type="term" value="F:DNA-binding transcription factor activity"/>
    <property type="evidence" value="ECO:0007669"/>
    <property type="project" value="InterPro"/>
</dbReference>
<feature type="compositionally biased region" description="Polar residues" evidence="2">
    <location>
        <begin position="110"/>
        <end position="124"/>
    </location>
</feature>
<proteinExistence type="predicted"/>
<organism evidence="4 5">
    <name type="scientific">Apatococcus fuscideae</name>
    <dbReference type="NCBI Taxonomy" id="2026836"/>
    <lineage>
        <taxon>Eukaryota</taxon>
        <taxon>Viridiplantae</taxon>
        <taxon>Chlorophyta</taxon>
        <taxon>core chlorophytes</taxon>
        <taxon>Trebouxiophyceae</taxon>
        <taxon>Chlorellales</taxon>
        <taxon>Chlorellaceae</taxon>
        <taxon>Apatococcus</taxon>
    </lineage>
</organism>
<dbReference type="Gene3D" id="1.20.5.170">
    <property type="match status" value="1"/>
</dbReference>
<name>A0AAW1RK48_9CHLO</name>
<dbReference type="AlphaFoldDB" id="A0AAW1RK48"/>
<reference evidence="4 5" key="1">
    <citation type="journal article" date="2024" name="Nat. Commun.">
        <title>Phylogenomics reveals the evolutionary origins of lichenization in chlorophyte algae.</title>
        <authorList>
            <person name="Puginier C."/>
            <person name="Libourel C."/>
            <person name="Otte J."/>
            <person name="Skaloud P."/>
            <person name="Haon M."/>
            <person name="Grisel S."/>
            <person name="Petersen M."/>
            <person name="Berrin J.G."/>
            <person name="Delaux P.M."/>
            <person name="Dal Grande F."/>
            <person name="Keller J."/>
        </authorList>
    </citation>
    <scope>NUCLEOTIDE SEQUENCE [LARGE SCALE GENOMIC DNA]</scope>
    <source>
        <strain evidence="4 5">SAG 2523</strain>
    </source>
</reference>
<dbReference type="SUPFAM" id="SSF57959">
    <property type="entry name" value="Leucine zipper domain"/>
    <property type="match status" value="1"/>
</dbReference>
<sequence>MSAQSEGELPDFGHLLDYCATEHGEGRLQHPAAGHLGAEVTKAKNKLAQRRFRERQRAKLTESEVKVGDLESEVHKLRLEKSVLESRNAILEKVLQLRGPLEPPALREANPSQGGDPSSSSATTADMLVRPSEDSTQQSGKVMTLTVRENEKIPLSIEQIKHMPWKDFVKLWKDYVNRLAVCLVESSGDADSPASRRLEALIEEISLFTSCLATSNPRSHAISRVWKLEEAGPGSGAALVQQGPTLENWQQILGAMRISTEARKQLMVVRRTCLQRLGEVYRARERLVQELAASLPAATSGQADQGNPASFGSARSIFAAMAKALDAAERLQETFHEEQDSLAHYTSATRGIISMHQIAICIVSSYPWFPDMMAIWNCIAKEEGEPSAEELMSAPVLPSLTEPSASMRDPVEPAKA</sequence>
<keyword evidence="5" id="KW-1185">Reference proteome</keyword>
<feature type="region of interest" description="Disordered" evidence="2">
    <location>
        <begin position="102"/>
        <end position="140"/>
    </location>
</feature>
<dbReference type="EMBL" id="JALJOV010002122">
    <property type="protein sequence ID" value="KAK9834226.1"/>
    <property type="molecule type" value="Genomic_DNA"/>
</dbReference>
<dbReference type="PROSITE" id="PS00036">
    <property type="entry name" value="BZIP_BASIC"/>
    <property type="match status" value="1"/>
</dbReference>
<dbReference type="InterPro" id="IPR004827">
    <property type="entry name" value="bZIP"/>
</dbReference>
<feature type="region of interest" description="Disordered" evidence="2">
    <location>
        <begin position="387"/>
        <end position="416"/>
    </location>
</feature>
<evidence type="ECO:0000259" key="3">
    <source>
        <dbReference type="PROSITE" id="PS00036"/>
    </source>
</evidence>
<keyword evidence="1" id="KW-0175">Coiled coil</keyword>
<evidence type="ECO:0000313" key="5">
    <source>
        <dbReference type="Proteomes" id="UP001485043"/>
    </source>
</evidence>
<gene>
    <name evidence="4" type="ORF">WJX84_003740</name>
</gene>
<feature type="domain" description="BZIP" evidence="3">
    <location>
        <begin position="42"/>
        <end position="55"/>
    </location>
</feature>
<evidence type="ECO:0000313" key="4">
    <source>
        <dbReference type="EMBL" id="KAK9834226.1"/>
    </source>
</evidence>
<dbReference type="Proteomes" id="UP001485043">
    <property type="component" value="Unassembled WGS sequence"/>
</dbReference>
<feature type="coiled-coil region" evidence="1">
    <location>
        <begin position="53"/>
        <end position="87"/>
    </location>
</feature>
<evidence type="ECO:0000256" key="1">
    <source>
        <dbReference type="SAM" id="Coils"/>
    </source>
</evidence>